<comment type="caution">
    <text evidence="3">The sequence shown here is derived from an EMBL/GenBank/DDBJ whole genome shotgun (WGS) entry which is preliminary data.</text>
</comment>
<reference evidence="3 4" key="1">
    <citation type="journal article" date="2018" name="Sci. Rep.">
        <title>Genomic signatures of local adaptation to the degree of environmental predictability in rotifers.</title>
        <authorList>
            <person name="Franch-Gras L."/>
            <person name="Hahn C."/>
            <person name="Garcia-Roger E.M."/>
            <person name="Carmona M.J."/>
            <person name="Serra M."/>
            <person name="Gomez A."/>
        </authorList>
    </citation>
    <scope>NUCLEOTIDE SEQUENCE [LARGE SCALE GENOMIC DNA]</scope>
    <source>
        <strain evidence="3">HYR1</strain>
    </source>
</reference>
<proteinExistence type="predicted"/>
<feature type="coiled-coil region" evidence="1">
    <location>
        <begin position="108"/>
        <end position="163"/>
    </location>
</feature>
<organism evidence="3 4">
    <name type="scientific">Brachionus plicatilis</name>
    <name type="common">Marine rotifer</name>
    <name type="synonym">Brachionus muelleri</name>
    <dbReference type="NCBI Taxonomy" id="10195"/>
    <lineage>
        <taxon>Eukaryota</taxon>
        <taxon>Metazoa</taxon>
        <taxon>Spiralia</taxon>
        <taxon>Gnathifera</taxon>
        <taxon>Rotifera</taxon>
        <taxon>Eurotatoria</taxon>
        <taxon>Monogononta</taxon>
        <taxon>Pseudotrocha</taxon>
        <taxon>Ploima</taxon>
        <taxon>Brachionidae</taxon>
        <taxon>Brachionus</taxon>
    </lineage>
</organism>
<keyword evidence="1" id="KW-0175">Coiled coil</keyword>
<sequence length="412" mass="48215">MVNFLRFDFSSFKVLSSLYFSCFSNSLAAFNSSSSLTFSAEFFSEIFNFERRFATEKSESLGCDKLGPLAGLISDNFELQIIYKQNFQAISCKRDGMVLMRLDSPQGNLSQEESISKLKQEIESVNKATSQIKKEDQNARDELAKIEKQINDQKQRLEAFKRNNQVEYSKLKSSIGQQTMDLRVKDDKIKSLMEVKEELVRKDWQLTRDLERFSQIFDKKKDDDENLKLSINSVQNQINDYSGKIRTYQGYCDHYNSQISNMSNQFYWEENNLKDKIEKKRKKIRNVLNGQLPSERNHIWSCFAFSCSAVYVYSNLIKLRKNLTSPLTNFLETNATNQEEMSSEGTRISTRNYNKINFLENYISFILFKVSILQIYINIYLVGLESLHQAKGKKDNFYFSVTKLKIIEERFL</sequence>
<evidence type="ECO:0000256" key="2">
    <source>
        <dbReference type="SAM" id="Phobius"/>
    </source>
</evidence>
<name>A0A3M7P681_BRAPC</name>
<keyword evidence="2" id="KW-0812">Transmembrane</keyword>
<keyword evidence="2" id="KW-0472">Membrane</keyword>
<gene>
    <name evidence="3" type="ORF">BpHYR1_022355</name>
</gene>
<dbReference type="EMBL" id="REGN01012967">
    <property type="protein sequence ID" value="RMZ94552.1"/>
    <property type="molecule type" value="Genomic_DNA"/>
</dbReference>
<evidence type="ECO:0000256" key="1">
    <source>
        <dbReference type="SAM" id="Coils"/>
    </source>
</evidence>
<protein>
    <submittedName>
        <fullName evidence="3">Uncharacterized protein</fullName>
    </submittedName>
</protein>
<dbReference type="AlphaFoldDB" id="A0A3M7P681"/>
<evidence type="ECO:0000313" key="4">
    <source>
        <dbReference type="Proteomes" id="UP000276133"/>
    </source>
</evidence>
<accession>A0A3M7P681</accession>
<keyword evidence="4" id="KW-1185">Reference proteome</keyword>
<evidence type="ECO:0000313" key="3">
    <source>
        <dbReference type="EMBL" id="RMZ94552.1"/>
    </source>
</evidence>
<keyword evidence="2" id="KW-1133">Transmembrane helix</keyword>
<feature type="transmembrane region" description="Helical" evidence="2">
    <location>
        <begin position="362"/>
        <end position="384"/>
    </location>
</feature>
<dbReference type="Proteomes" id="UP000276133">
    <property type="component" value="Unassembled WGS sequence"/>
</dbReference>